<feature type="domain" description="CBS" evidence="3">
    <location>
        <begin position="79"/>
        <end position="136"/>
    </location>
</feature>
<dbReference type="InterPro" id="IPR000644">
    <property type="entry name" value="CBS_dom"/>
</dbReference>
<dbReference type="InterPro" id="IPR051257">
    <property type="entry name" value="Diverse_CBS-Domain"/>
</dbReference>
<keyword evidence="1 2" id="KW-0129">CBS domain</keyword>
<dbReference type="PANTHER" id="PTHR43080">
    <property type="entry name" value="CBS DOMAIN-CONTAINING PROTEIN CBSX3, MITOCHONDRIAL"/>
    <property type="match status" value="1"/>
</dbReference>
<dbReference type="AlphaFoldDB" id="A0A2A8D355"/>
<dbReference type="Proteomes" id="UP000220102">
    <property type="component" value="Unassembled WGS sequence"/>
</dbReference>
<name>A0A2A8D355_9BACT</name>
<dbReference type="Pfam" id="PF00571">
    <property type="entry name" value="CBS"/>
    <property type="match status" value="2"/>
</dbReference>
<dbReference type="PROSITE" id="PS51371">
    <property type="entry name" value="CBS"/>
    <property type="match status" value="2"/>
</dbReference>
<comment type="caution">
    <text evidence="4">The sequence shown here is derived from an EMBL/GenBank/DDBJ whole genome shotgun (WGS) entry which is preliminary data.</text>
</comment>
<evidence type="ECO:0000313" key="5">
    <source>
        <dbReference type="Proteomes" id="UP000220102"/>
    </source>
</evidence>
<protein>
    <recommendedName>
        <fullName evidence="3">CBS domain-containing protein</fullName>
    </recommendedName>
</protein>
<dbReference type="Gene3D" id="3.10.580.10">
    <property type="entry name" value="CBS-domain"/>
    <property type="match status" value="1"/>
</dbReference>
<evidence type="ECO:0000256" key="1">
    <source>
        <dbReference type="ARBA" id="ARBA00023122"/>
    </source>
</evidence>
<feature type="domain" description="CBS" evidence="3">
    <location>
        <begin position="11"/>
        <end position="70"/>
    </location>
</feature>
<dbReference type="EMBL" id="PDEQ01000001">
    <property type="protein sequence ID" value="PEN15311.1"/>
    <property type="molecule type" value="Genomic_DNA"/>
</dbReference>
<gene>
    <name evidence="4" type="ORF">CRI94_03265</name>
</gene>
<dbReference type="CDD" id="cd04623">
    <property type="entry name" value="CBS_pair_bac_euk"/>
    <property type="match status" value="1"/>
</dbReference>
<keyword evidence="5" id="KW-1185">Reference proteome</keyword>
<accession>A0A2A8D355</accession>
<dbReference type="InterPro" id="IPR044725">
    <property type="entry name" value="CBSX3_CBS_dom"/>
</dbReference>
<dbReference type="OrthoDB" id="9802114at2"/>
<dbReference type="RefSeq" id="WP_098074210.1">
    <property type="nucleotide sequence ID" value="NZ_PDEQ01000001.1"/>
</dbReference>
<dbReference type="SMART" id="SM00116">
    <property type="entry name" value="CBS"/>
    <property type="match status" value="2"/>
</dbReference>
<evidence type="ECO:0000259" key="3">
    <source>
        <dbReference type="PROSITE" id="PS51371"/>
    </source>
</evidence>
<organism evidence="4 5">
    <name type="scientific">Longibacter salinarum</name>
    <dbReference type="NCBI Taxonomy" id="1850348"/>
    <lineage>
        <taxon>Bacteria</taxon>
        <taxon>Pseudomonadati</taxon>
        <taxon>Rhodothermota</taxon>
        <taxon>Rhodothermia</taxon>
        <taxon>Rhodothermales</taxon>
        <taxon>Salisaetaceae</taxon>
        <taxon>Longibacter</taxon>
    </lineage>
</organism>
<dbReference type="SUPFAM" id="SSF54631">
    <property type="entry name" value="CBS-domain pair"/>
    <property type="match status" value="1"/>
</dbReference>
<evidence type="ECO:0000256" key="2">
    <source>
        <dbReference type="PROSITE-ProRule" id="PRU00703"/>
    </source>
</evidence>
<dbReference type="InterPro" id="IPR046342">
    <property type="entry name" value="CBS_dom_sf"/>
</dbReference>
<sequence length="153" mass="17028">MSLERPISELLERAGVVVYTSPTTTVQEAVATMSEHNIGSILILKDNEDLVGIFSERDLLTRVIDAGLDPASTPIEDVMTGDVIVVSDETSRGEALQIMHDNHIRHLPVADESNLYGVVSLRDLLQFEKEMQEQEIAQLRRLVLDKPYPSYPG</sequence>
<proteinExistence type="predicted"/>
<evidence type="ECO:0000313" key="4">
    <source>
        <dbReference type="EMBL" id="PEN15311.1"/>
    </source>
</evidence>
<reference evidence="4 5" key="1">
    <citation type="submission" date="2017-10" db="EMBL/GenBank/DDBJ databases">
        <title>Draft genome of Longibacter Salinarum.</title>
        <authorList>
            <person name="Goh K.M."/>
            <person name="Shamsir M.S."/>
            <person name="Lim S.W."/>
        </authorList>
    </citation>
    <scope>NUCLEOTIDE SEQUENCE [LARGE SCALE GENOMIC DNA]</scope>
    <source>
        <strain evidence="4 5">KCTC 52045</strain>
    </source>
</reference>
<dbReference type="PANTHER" id="PTHR43080:SF2">
    <property type="entry name" value="CBS DOMAIN-CONTAINING PROTEIN"/>
    <property type="match status" value="1"/>
</dbReference>